<dbReference type="CDD" id="cd03443">
    <property type="entry name" value="PaaI_thioesterase"/>
    <property type="match status" value="1"/>
</dbReference>
<dbReference type="Gene3D" id="3.10.129.10">
    <property type="entry name" value="Hotdog Thioesterase"/>
    <property type="match status" value="1"/>
</dbReference>
<dbReference type="Pfam" id="PF03061">
    <property type="entry name" value="4HBT"/>
    <property type="match status" value="1"/>
</dbReference>
<keyword evidence="2" id="KW-0378">Hydrolase</keyword>
<dbReference type="GO" id="GO:0005829">
    <property type="term" value="C:cytosol"/>
    <property type="evidence" value="ECO:0007669"/>
    <property type="project" value="TreeGrafter"/>
</dbReference>
<evidence type="ECO:0000313" key="5">
    <source>
        <dbReference type="Proteomes" id="UP000198897"/>
    </source>
</evidence>
<dbReference type="AlphaFoldDB" id="A0A1I2NIG3"/>
<dbReference type="InterPro" id="IPR003736">
    <property type="entry name" value="PAAI_dom"/>
</dbReference>
<comment type="similarity">
    <text evidence="1">Belongs to the thioesterase PaaI family.</text>
</comment>
<reference evidence="5" key="1">
    <citation type="submission" date="2016-10" db="EMBL/GenBank/DDBJ databases">
        <authorList>
            <person name="Varghese N."/>
            <person name="Submissions S."/>
        </authorList>
    </citation>
    <scope>NUCLEOTIDE SEQUENCE [LARGE SCALE GENOMIC DNA]</scope>
    <source>
        <strain evidence="5">FP5</strain>
    </source>
</reference>
<evidence type="ECO:0000313" key="4">
    <source>
        <dbReference type="EMBL" id="SFG02599.1"/>
    </source>
</evidence>
<proteinExistence type="inferred from homology"/>
<name>A0A1I2NIG3_9BACI</name>
<dbReference type="NCBIfam" id="TIGR00369">
    <property type="entry name" value="unchar_dom_1"/>
    <property type="match status" value="1"/>
</dbReference>
<dbReference type="OrthoDB" id="9798208at2"/>
<feature type="domain" description="Thioesterase" evidence="3">
    <location>
        <begin position="39"/>
        <end position="115"/>
    </location>
</feature>
<dbReference type="InterPro" id="IPR029069">
    <property type="entry name" value="HotDog_dom_sf"/>
</dbReference>
<accession>A0A1I2NIG3</accession>
<sequence length="131" mass="14577">MEKLIKNTLMETLGMEIEYAQADYVQIRMPVDHRTHQPMGFLHGGASVALAESAASIGAYLNVDEEKQQIFGIEINANHIKSIRKGHVIGKATPIHIGRNTMVWEVKILNEQQETISISRCTIGVVPVKNN</sequence>
<dbReference type="PANTHER" id="PTHR43240:SF5">
    <property type="entry name" value="1,4-DIHYDROXY-2-NAPHTHOYL-COA THIOESTERASE 1"/>
    <property type="match status" value="1"/>
</dbReference>
<dbReference type="InterPro" id="IPR006683">
    <property type="entry name" value="Thioestr_dom"/>
</dbReference>
<evidence type="ECO:0000259" key="3">
    <source>
        <dbReference type="Pfam" id="PF03061"/>
    </source>
</evidence>
<evidence type="ECO:0000256" key="1">
    <source>
        <dbReference type="ARBA" id="ARBA00008324"/>
    </source>
</evidence>
<gene>
    <name evidence="4" type="ORF">SAMN05216353_11924</name>
</gene>
<protein>
    <submittedName>
        <fullName evidence="4">Uncharacterized domain 1-containing protein</fullName>
    </submittedName>
</protein>
<dbReference type="Proteomes" id="UP000198897">
    <property type="component" value="Unassembled WGS sequence"/>
</dbReference>
<dbReference type="SUPFAM" id="SSF54637">
    <property type="entry name" value="Thioesterase/thiol ester dehydrase-isomerase"/>
    <property type="match status" value="1"/>
</dbReference>
<evidence type="ECO:0000256" key="2">
    <source>
        <dbReference type="ARBA" id="ARBA00022801"/>
    </source>
</evidence>
<dbReference type="PANTHER" id="PTHR43240">
    <property type="entry name" value="1,4-DIHYDROXY-2-NAPHTHOYL-COA THIOESTERASE 1"/>
    <property type="match status" value="1"/>
</dbReference>
<dbReference type="GO" id="GO:0061522">
    <property type="term" value="F:1,4-dihydroxy-2-naphthoyl-CoA thioesterase activity"/>
    <property type="evidence" value="ECO:0007669"/>
    <property type="project" value="TreeGrafter"/>
</dbReference>
<keyword evidence="5" id="KW-1185">Reference proteome</keyword>
<dbReference type="EMBL" id="FOOG01000019">
    <property type="protein sequence ID" value="SFG02599.1"/>
    <property type="molecule type" value="Genomic_DNA"/>
</dbReference>
<organism evidence="4 5">
    <name type="scientific">Halobacillus alkaliphilus</name>
    <dbReference type="NCBI Taxonomy" id="396056"/>
    <lineage>
        <taxon>Bacteria</taxon>
        <taxon>Bacillati</taxon>
        <taxon>Bacillota</taxon>
        <taxon>Bacilli</taxon>
        <taxon>Bacillales</taxon>
        <taxon>Bacillaceae</taxon>
        <taxon>Halobacillus</taxon>
    </lineage>
</organism>
<dbReference type="RefSeq" id="WP_089752161.1">
    <property type="nucleotide sequence ID" value="NZ_FOOG01000019.1"/>
</dbReference>